<sequence length="228" mass="25499">MKKRLYNLGIDTVKQLANSDPIMLENHFGILGLQLYYHTNGIDRTIISEKGPSPKEKSYGNSQVLPKDYTTQKEIEIVVKEMAEQVAARIRRHHCLTQCISLYIGASSGSKKESFSHQMKITGTDNTKELVNYCLIIFRKYYTGQIVRHVGISYSKLIFTNAKQLNLFTSPETQINAERLDKIIDKIREKYGFAAIIHATSKLEGARSLARSHLVGGHNGGAGGLDGL</sequence>
<dbReference type="Proteomes" id="UP000502998">
    <property type="component" value="Chromosome"/>
</dbReference>
<dbReference type="GO" id="GO:0003684">
    <property type="term" value="F:damaged DNA binding"/>
    <property type="evidence" value="ECO:0007669"/>
    <property type="project" value="InterPro"/>
</dbReference>
<dbReference type="Pfam" id="PF11799">
    <property type="entry name" value="IMS_C"/>
    <property type="match status" value="1"/>
</dbReference>
<dbReference type="Gene3D" id="1.10.150.20">
    <property type="entry name" value="5' to 3' exonuclease, C-terminal subdomain"/>
    <property type="match status" value="1"/>
</dbReference>
<protein>
    <recommendedName>
        <fullName evidence="1">DNA polymerase Y-family little finger domain-containing protein</fullName>
    </recommendedName>
</protein>
<keyword evidence="3" id="KW-1185">Reference proteome</keyword>
<dbReference type="KEGG" id="esg:EsVE80_09450"/>
<dbReference type="GO" id="GO:0006281">
    <property type="term" value="P:DNA repair"/>
    <property type="evidence" value="ECO:0007669"/>
    <property type="project" value="InterPro"/>
</dbReference>
<dbReference type="InterPro" id="IPR036775">
    <property type="entry name" value="DNA_pol_Y-fam_lit_finger_sf"/>
</dbReference>
<proteinExistence type="predicted"/>
<evidence type="ECO:0000259" key="1">
    <source>
        <dbReference type="Pfam" id="PF11799"/>
    </source>
</evidence>
<organism evidence="2 3">
    <name type="scientific">Enterococcus saigonensis</name>
    <dbReference type="NCBI Taxonomy" id="1805431"/>
    <lineage>
        <taxon>Bacteria</taxon>
        <taxon>Bacillati</taxon>
        <taxon>Bacillota</taxon>
        <taxon>Bacilli</taxon>
        <taxon>Lactobacillales</taxon>
        <taxon>Enterococcaceae</taxon>
        <taxon>Enterococcus</taxon>
    </lineage>
</organism>
<evidence type="ECO:0000313" key="3">
    <source>
        <dbReference type="Proteomes" id="UP000502998"/>
    </source>
</evidence>
<dbReference type="Gene3D" id="3.30.1490.100">
    <property type="entry name" value="DNA polymerase, Y-family, little finger domain"/>
    <property type="match status" value="1"/>
</dbReference>
<evidence type="ECO:0000313" key="2">
    <source>
        <dbReference type="EMBL" id="BCA85422.1"/>
    </source>
</evidence>
<name>A0A679IHF5_9ENTE</name>
<dbReference type="SUPFAM" id="SSF100879">
    <property type="entry name" value="Lesion bypass DNA polymerase (Y-family), little finger domain"/>
    <property type="match status" value="1"/>
</dbReference>
<dbReference type="SUPFAM" id="SSF56672">
    <property type="entry name" value="DNA/RNA polymerases"/>
    <property type="match status" value="1"/>
</dbReference>
<dbReference type="EMBL" id="AP022822">
    <property type="protein sequence ID" value="BCA85422.1"/>
    <property type="molecule type" value="Genomic_DNA"/>
</dbReference>
<gene>
    <name evidence="2" type="ORF">EsVE80_09450</name>
</gene>
<reference evidence="2 3" key="1">
    <citation type="submission" date="2020-02" db="EMBL/GenBank/DDBJ databases">
        <title>Characterization of vanA genotype vancomycin-resistant Enterococcus saigonensis VE80.</title>
        <authorList>
            <person name="Harada T."/>
            <person name="Motooka D."/>
            <person name="Nakamura S."/>
            <person name="Yamamoto Y."/>
            <person name="Kawahara R."/>
            <person name="Kawatsu K."/>
        </authorList>
    </citation>
    <scope>NUCLEOTIDE SEQUENCE [LARGE SCALE GENOMIC DNA]</scope>
    <source>
        <strain evidence="2 3">VE80</strain>
    </source>
</reference>
<dbReference type="InterPro" id="IPR043502">
    <property type="entry name" value="DNA/RNA_pol_sf"/>
</dbReference>
<feature type="domain" description="DNA polymerase Y-family little finger" evidence="1">
    <location>
        <begin position="57"/>
        <end position="167"/>
    </location>
</feature>
<dbReference type="AlphaFoldDB" id="A0A679IHF5"/>
<accession>A0A679IHF5</accession>
<dbReference type="InterPro" id="IPR017961">
    <property type="entry name" value="DNA_pol_Y-fam_little_finger"/>
</dbReference>